<gene>
    <name evidence="3" type="ORF">HANVADRAFT_3896</name>
</gene>
<dbReference type="Pfam" id="PF02585">
    <property type="entry name" value="PIG-L"/>
    <property type="match status" value="1"/>
</dbReference>
<feature type="non-terminal residue" evidence="3">
    <location>
        <position position="129"/>
    </location>
</feature>
<accession>A0A1B7T9B3</accession>
<protein>
    <recommendedName>
        <fullName evidence="2">N-acetylglucosaminylphosphatidylinositol deacetylase</fullName>
        <ecNumber evidence="2">3.5.1.89</ecNumber>
    </recommendedName>
</protein>
<dbReference type="InterPro" id="IPR003737">
    <property type="entry name" value="GlcNAc_PI_deacetylase-related"/>
</dbReference>
<dbReference type="GO" id="GO:0005783">
    <property type="term" value="C:endoplasmic reticulum"/>
    <property type="evidence" value="ECO:0007669"/>
    <property type="project" value="TreeGrafter"/>
</dbReference>
<dbReference type="Gene3D" id="3.40.50.10320">
    <property type="entry name" value="LmbE-like"/>
    <property type="match status" value="1"/>
</dbReference>
<keyword evidence="4" id="KW-1185">Reference proteome</keyword>
<dbReference type="GO" id="GO:0000225">
    <property type="term" value="F:N-acetylglucosaminylphosphatidylinositol deacetylase activity"/>
    <property type="evidence" value="ECO:0007669"/>
    <property type="project" value="UniProtKB-EC"/>
</dbReference>
<comment type="similarity">
    <text evidence="1">Belongs to the PIGL family.</text>
</comment>
<dbReference type="EMBL" id="LXPE01000154">
    <property type="protein sequence ID" value="OBA25300.1"/>
    <property type="molecule type" value="Genomic_DNA"/>
</dbReference>
<dbReference type="InterPro" id="IPR024078">
    <property type="entry name" value="LmbE-like_dom_sf"/>
</dbReference>
<dbReference type="EC" id="3.5.1.89" evidence="2"/>
<evidence type="ECO:0000256" key="2">
    <source>
        <dbReference type="ARBA" id="ARBA00012176"/>
    </source>
</evidence>
<evidence type="ECO:0000313" key="4">
    <source>
        <dbReference type="Proteomes" id="UP000092321"/>
    </source>
</evidence>
<evidence type="ECO:0000313" key="3">
    <source>
        <dbReference type="EMBL" id="OBA25300.1"/>
    </source>
</evidence>
<dbReference type="PANTHER" id="PTHR12993">
    <property type="entry name" value="N-ACETYLGLUCOSAMINYL-PHOSPHATIDYLINOSITOL DE-N-ACETYLASE-RELATED"/>
    <property type="match status" value="1"/>
</dbReference>
<dbReference type="AlphaFoldDB" id="A0A1B7T9B3"/>
<name>A0A1B7T9B3_9ASCO</name>
<dbReference type="OrthoDB" id="3972725at2759"/>
<sequence>MNTAKVSEYLIKHDVSTVSLVIAHPDDEIMFFNQFLLSLNKIIENLNLSISDSSAETIQKTSKCVQLNLKINILCLTNGDNENKYGNLRENELIESCKTLLSNYQLDSNLFIYIGDFVDSMTENWNINE</sequence>
<organism evidence="3 4">
    <name type="scientific">Hanseniaspora valbyensis NRRL Y-1626</name>
    <dbReference type="NCBI Taxonomy" id="766949"/>
    <lineage>
        <taxon>Eukaryota</taxon>
        <taxon>Fungi</taxon>
        <taxon>Dikarya</taxon>
        <taxon>Ascomycota</taxon>
        <taxon>Saccharomycotina</taxon>
        <taxon>Saccharomycetes</taxon>
        <taxon>Saccharomycodales</taxon>
        <taxon>Saccharomycodaceae</taxon>
        <taxon>Hanseniaspora</taxon>
    </lineage>
</organism>
<proteinExistence type="inferred from homology"/>
<dbReference type="Proteomes" id="UP000092321">
    <property type="component" value="Unassembled WGS sequence"/>
</dbReference>
<comment type="caution">
    <text evidence="3">The sequence shown here is derived from an EMBL/GenBank/DDBJ whole genome shotgun (WGS) entry which is preliminary data.</text>
</comment>
<dbReference type="PANTHER" id="PTHR12993:SF11">
    <property type="entry name" value="N-ACETYLGLUCOSAMINYL-PHOSPHATIDYLINOSITOL DE-N-ACETYLASE"/>
    <property type="match status" value="1"/>
</dbReference>
<reference evidence="4" key="1">
    <citation type="journal article" date="2016" name="Proc. Natl. Acad. Sci. U.S.A.">
        <title>Comparative genomics of biotechnologically important yeasts.</title>
        <authorList>
            <person name="Riley R."/>
            <person name="Haridas S."/>
            <person name="Wolfe K.H."/>
            <person name="Lopes M.R."/>
            <person name="Hittinger C.T."/>
            <person name="Goeker M."/>
            <person name="Salamov A.A."/>
            <person name="Wisecaver J.H."/>
            <person name="Long T.M."/>
            <person name="Calvey C.H."/>
            <person name="Aerts A.L."/>
            <person name="Barry K.W."/>
            <person name="Choi C."/>
            <person name="Clum A."/>
            <person name="Coughlan A.Y."/>
            <person name="Deshpande S."/>
            <person name="Douglass A.P."/>
            <person name="Hanson S.J."/>
            <person name="Klenk H.-P."/>
            <person name="LaButti K.M."/>
            <person name="Lapidus A."/>
            <person name="Lindquist E.A."/>
            <person name="Lipzen A.M."/>
            <person name="Meier-Kolthoff J.P."/>
            <person name="Ohm R.A."/>
            <person name="Otillar R.P."/>
            <person name="Pangilinan J.L."/>
            <person name="Peng Y."/>
            <person name="Rokas A."/>
            <person name="Rosa C.A."/>
            <person name="Scheuner C."/>
            <person name="Sibirny A.A."/>
            <person name="Slot J.C."/>
            <person name="Stielow J.B."/>
            <person name="Sun H."/>
            <person name="Kurtzman C.P."/>
            <person name="Blackwell M."/>
            <person name="Grigoriev I.V."/>
            <person name="Jeffries T.W."/>
        </authorList>
    </citation>
    <scope>NUCLEOTIDE SEQUENCE [LARGE SCALE GENOMIC DNA]</scope>
    <source>
        <strain evidence="4">NRRL Y-1626</strain>
    </source>
</reference>
<evidence type="ECO:0000256" key="1">
    <source>
        <dbReference type="ARBA" id="ARBA00006066"/>
    </source>
</evidence>